<dbReference type="EMBL" id="MIJE01000003">
    <property type="protein sequence ID" value="OEF97815.1"/>
    <property type="molecule type" value="Genomic_DNA"/>
</dbReference>
<name>A0A1E5G417_9FIRM</name>
<sequence length="63" mass="6777">MPAHRLALLNACAKVRSSTPSQLFCSYINITVTHDCIFINLALPSAWDGFDGANFAGDFANST</sequence>
<protein>
    <submittedName>
        <fullName evidence="1">Uncharacterized protein</fullName>
    </submittedName>
</protein>
<dbReference type="Proteomes" id="UP000094296">
    <property type="component" value="Unassembled WGS sequence"/>
</dbReference>
<dbReference type="AlphaFoldDB" id="A0A1E5G417"/>
<organism evidence="1 2">
    <name type="scientific">Desulfuribacillus alkaliarsenatis</name>
    <dbReference type="NCBI Taxonomy" id="766136"/>
    <lineage>
        <taxon>Bacteria</taxon>
        <taxon>Bacillati</taxon>
        <taxon>Bacillota</taxon>
        <taxon>Desulfuribacillia</taxon>
        <taxon>Desulfuribacillales</taxon>
        <taxon>Desulfuribacillaceae</taxon>
        <taxon>Desulfuribacillus</taxon>
    </lineage>
</organism>
<gene>
    <name evidence="1" type="ORF">BHF68_13355</name>
</gene>
<evidence type="ECO:0000313" key="2">
    <source>
        <dbReference type="Proteomes" id="UP000094296"/>
    </source>
</evidence>
<evidence type="ECO:0000313" key="1">
    <source>
        <dbReference type="EMBL" id="OEF97815.1"/>
    </source>
</evidence>
<comment type="caution">
    <text evidence="1">The sequence shown here is derived from an EMBL/GenBank/DDBJ whole genome shotgun (WGS) entry which is preliminary data.</text>
</comment>
<accession>A0A1E5G417</accession>
<reference evidence="1 2" key="1">
    <citation type="submission" date="2016-09" db="EMBL/GenBank/DDBJ databases">
        <title>Draft genome sequence for the type strain of Desulfuribacillus alkaliarsenatis AHT28, an obligately anaerobic, sulfidogenic bacterium isolated from Russian soda lake sediments.</title>
        <authorList>
            <person name="Abin C.A."/>
            <person name="Hollibaugh J.T."/>
        </authorList>
    </citation>
    <scope>NUCLEOTIDE SEQUENCE [LARGE SCALE GENOMIC DNA]</scope>
    <source>
        <strain evidence="1 2">AHT28</strain>
    </source>
</reference>
<proteinExistence type="predicted"/>
<dbReference type="RefSeq" id="WP_069642446.1">
    <property type="nucleotide sequence ID" value="NZ_MIJE01000003.1"/>
</dbReference>
<keyword evidence="2" id="KW-1185">Reference proteome</keyword>